<dbReference type="InterPro" id="IPR016181">
    <property type="entry name" value="Acyl_CoA_acyltransferase"/>
</dbReference>
<keyword evidence="1" id="KW-0808">Transferase</keyword>
<dbReference type="PROSITE" id="PS51186">
    <property type="entry name" value="GNAT"/>
    <property type="match status" value="1"/>
</dbReference>
<dbReference type="PANTHER" id="PTHR43800:SF1">
    <property type="entry name" value="PEPTIDYL-LYSINE N-ACETYLTRANSFERASE YJAB"/>
    <property type="match status" value="1"/>
</dbReference>
<keyword evidence="2" id="KW-0012">Acyltransferase</keyword>
<accession>A0ABZ3IJA3</accession>
<evidence type="ECO:0000256" key="2">
    <source>
        <dbReference type="ARBA" id="ARBA00023315"/>
    </source>
</evidence>
<proteinExistence type="predicted"/>
<evidence type="ECO:0000313" key="4">
    <source>
        <dbReference type="EMBL" id="XFO65750.1"/>
    </source>
</evidence>
<dbReference type="RefSeq" id="WP_094604847.1">
    <property type="nucleotide sequence ID" value="NZ_CP155573.1"/>
</dbReference>
<feature type="domain" description="N-acetyltransferase" evidence="3">
    <location>
        <begin position="9"/>
        <end position="172"/>
    </location>
</feature>
<evidence type="ECO:0000313" key="5">
    <source>
        <dbReference type="Proteomes" id="UP000216752"/>
    </source>
</evidence>
<dbReference type="InterPro" id="IPR000182">
    <property type="entry name" value="GNAT_dom"/>
</dbReference>
<name>A0ABZ3IJA3_9FIRM</name>
<evidence type="ECO:0000256" key="1">
    <source>
        <dbReference type="ARBA" id="ARBA00022679"/>
    </source>
</evidence>
<dbReference type="Proteomes" id="UP000216752">
    <property type="component" value="Chromosome"/>
</dbReference>
<dbReference type="SUPFAM" id="SSF55729">
    <property type="entry name" value="Acyl-CoA N-acyltransferases (Nat)"/>
    <property type="match status" value="1"/>
</dbReference>
<dbReference type="EMBL" id="CP155573">
    <property type="protein sequence ID" value="XFO65750.1"/>
    <property type="molecule type" value="Genomic_DNA"/>
</dbReference>
<protein>
    <recommendedName>
        <fullName evidence="3">N-acetyltransferase domain-containing protein</fullName>
    </recommendedName>
</protein>
<dbReference type="PANTHER" id="PTHR43800">
    <property type="entry name" value="PEPTIDYL-LYSINE N-ACETYLTRANSFERASE YJAB"/>
    <property type="match status" value="1"/>
</dbReference>
<reference evidence="4" key="1">
    <citation type="submission" date="2024-05" db="EMBL/GenBank/DDBJ databases">
        <title>Isolation and characterization of Sporomusa carbonis sp. nov., a carboxydotrophic hydrogenogen in the genus of Sporomusa isolated from a charcoal burning pile.</title>
        <authorList>
            <person name="Boeer T."/>
            <person name="Rosenbaum F."/>
            <person name="Eysell L."/>
            <person name="Mueller V."/>
            <person name="Daniel R."/>
            <person name="Poehlein A."/>
        </authorList>
    </citation>
    <scope>NUCLEOTIDE SEQUENCE [LARGE SCALE GENOMIC DNA]</scope>
    <source>
        <strain evidence="4">DSM 10669</strain>
    </source>
</reference>
<keyword evidence="5" id="KW-1185">Reference proteome</keyword>
<dbReference type="CDD" id="cd04301">
    <property type="entry name" value="NAT_SF"/>
    <property type="match status" value="1"/>
</dbReference>
<dbReference type="Gene3D" id="3.40.630.30">
    <property type="match status" value="1"/>
</dbReference>
<sequence length="353" mass="40885">MSKKPFDKLTIEKVQRSDLDQLEKLFATAFAEEVDIQQIKRRISRARQFYYILQPLSKFSIWIKNHFDVYAVKIAKQVVGFIQISYLNSAQLHIDYIAFSKQYRGQGLGKWVLTKLLETVADVNNQDVVLEVRVDNPVYKLYQRLGFRSITEILHYEMIFGGSNVPLPSSDDEGKLPGFRELAARDRGQLYRLYKASVPPSLRRVVKRSYREFSPSMMVRHLEWAKNYLMCKQKTDYVVEQSEKIVALVTINSYVKTKNHIISLIIHHSYEYLRPALLKKAINLIEANHKQGVISSTIYSDDPAKQAALDQLGFNRDIDYYLMVRPAAEKRKETIRAVSHKTQAASKSKKTSL</sequence>
<evidence type="ECO:0000259" key="3">
    <source>
        <dbReference type="PROSITE" id="PS51186"/>
    </source>
</evidence>
<organism evidence="4 5">
    <name type="scientific">Sporomusa silvacetica DSM 10669</name>
    <dbReference type="NCBI Taxonomy" id="1123289"/>
    <lineage>
        <taxon>Bacteria</taxon>
        <taxon>Bacillati</taxon>
        <taxon>Bacillota</taxon>
        <taxon>Negativicutes</taxon>
        <taxon>Selenomonadales</taxon>
        <taxon>Sporomusaceae</taxon>
        <taxon>Sporomusa</taxon>
    </lineage>
</organism>
<dbReference type="Pfam" id="PF00583">
    <property type="entry name" value="Acetyltransf_1"/>
    <property type="match status" value="1"/>
</dbReference>
<gene>
    <name evidence="4" type="ORF">SPSIL_018900</name>
</gene>